<dbReference type="EMBL" id="KN826839">
    <property type="protein sequence ID" value="KIK77771.1"/>
    <property type="molecule type" value="Genomic_DNA"/>
</dbReference>
<evidence type="ECO:0000313" key="1">
    <source>
        <dbReference type="EMBL" id="KIK77771.1"/>
    </source>
</evidence>
<reference evidence="1 2" key="1">
    <citation type="submission" date="2014-04" db="EMBL/GenBank/DDBJ databases">
        <authorList>
            <consortium name="DOE Joint Genome Institute"/>
            <person name="Kuo A."/>
            <person name="Kohler A."/>
            <person name="Jargeat P."/>
            <person name="Nagy L.G."/>
            <person name="Floudas D."/>
            <person name="Copeland A."/>
            <person name="Barry K.W."/>
            <person name="Cichocki N."/>
            <person name="Veneault-Fourrey C."/>
            <person name="LaButti K."/>
            <person name="Lindquist E.A."/>
            <person name="Lipzen A."/>
            <person name="Lundell T."/>
            <person name="Morin E."/>
            <person name="Murat C."/>
            <person name="Sun H."/>
            <person name="Tunlid A."/>
            <person name="Henrissat B."/>
            <person name="Grigoriev I.V."/>
            <person name="Hibbett D.S."/>
            <person name="Martin F."/>
            <person name="Nordberg H.P."/>
            <person name="Cantor M.N."/>
            <person name="Hua S.X."/>
        </authorList>
    </citation>
    <scope>NUCLEOTIDE SEQUENCE [LARGE SCALE GENOMIC DNA]</scope>
    <source>
        <strain evidence="1 2">Ve08.2h10</strain>
    </source>
</reference>
<name>A0A0D0D2L4_9AGAM</name>
<sequence>MGFIMKSTCVPKKVIKVLAHAGLLISLSLIYNTVSSISKEISVKIKKEVHTLHAAFAYDNFNIAFKAAQPPLKNCSTVFQCPI</sequence>
<keyword evidence="2" id="KW-1185">Reference proteome</keyword>
<dbReference type="Proteomes" id="UP000054538">
    <property type="component" value="Unassembled WGS sequence"/>
</dbReference>
<dbReference type="InParanoid" id="A0A0D0D2L4"/>
<dbReference type="HOGENOM" id="CLU_2543245_0_0_1"/>
<dbReference type="AlphaFoldDB" id="A0A0D0D2L4"/>
<dbReference type="STRING" id="930991.A0A0D0D2L4"/>
<organism evidence="1 2">
    <name type="scientific">Paxillus rubicundulus Ve08.2h10</name>
    <dbReference type="NCBI Taxonomy" id="930991"/>
    <lineage>
        <taxon>Eukaryota</taxon>
        <taxon>Fungi</taxon>
        <taxon>Dikarya</taxon>
        <taxon>Basidiomycota</taxon>
        <taxon>Agaricomycotina</taxon>
        <taxon>Agaricomycetes</taxon>
        <taxon>Agaricomycetidae</taxon>
        <taxon>Boletales</taxon>
        <taxon>Paxilineae</taxon>
        <taxon>Paxillaceae</taxon>
        <taxon>Paxillus</taxon>
    </lineage>
</organism>
<proteinExistence type="predicted"/>
<reference evidence="2" key="2">
    <citation type="submission" date="2015-01" db="EMBL/GenBank/DDBJ databases">
        <title>Evolutionary Origins and Diversification of the Mycorrhizal Mutualists.</title>
        <authorList>
            <consortium name="DOE Joint Genome Institute"/>
            <consortium name="Mycorrhizal Genomics Consortium"/>
            <person name="Kohler A."/>
            <person name="Kuo A."/>
            <person name="Nagy L.G."/>
            <person name="Floudas D."/>
            <person name="Copeland A."/>
            <person name="Barry K.W."/>
            <person name="Cichocki N."/>
            <person name="Veneault-Fourrey C."/>
            <person name="LaButti K."/>
            <person name="Lindquist E.A."/>
            <person name="Lipzen A."/>
            <person name="Lundell T."/>
            <person name="Morin E."/>
            <person name="Murat C."/>
            <person name="Riley R."/>
            <person name="Ohm R."/>
            <person name="Sun H."/>
            <person name="Tunlid A."/>
            <person name="Henrissat B."/>
            <person name="Grigoriev I.V."/>
            <person name="Hibbett D.S."/>
            <person name="Martin F."/>
        </authorList>
    </citation>
    <scope>NUCLEOTIDE SEQUENCE [LARGE SCALE GENOMIC DNA]</scope>
    <source>
        <strain evidence="2">Ve08.2h10</strain>
    </source>
</reference>
<dbReference type="OrthoDB" id="4743193at2759"/>
<protein>
    <submittedName>
        <fullName evidence="1">Unplaced genomic scaffold scaffold_2017, whole genome shotgun sequence</fullName>
    </submittedName>
</protein>
<accession>A0A0D0D2L4</accession>
<gene>
    <name evidence="1" type="ORF">PAXRUDRAFT_165769</name>
</gene>
<evidence type="ECO:0000313" key="2">
    <source>
        <dbReference type="Proteomes" id="UP000054538"/>
    </source>
</evidence>